<comment type="caution">
    <text evidence="9">The sequence shown here is derived from an EMBL/GenBank/DDBJ whole genome shotgun (WGS) entry which is preliminary data.</text>
</comment>
<dbReference type="PANTHER" id="PTHR40438:SF1">
    <property type="entry name" value="PYRUVOYL-DEPENDENT ARGININE DECARBOXYLASE"/>
    <property type="match status" value="1"/>
</dbReference>
<dbReference type="Proteomes" id="UP001589750">
    <property type="component" value="Unassembled WGS sequence"/>
</dbReference>
<evidence type="ECO:0000256" key="1">
    <source>
        <dbReference type="ARBA" id="ARBA00001928"/>
    </source>
</evidence>
<dbReference type="InterPro" id="IPR016104">
    <property type="entry name" value="Pyr-dep_his/arg-deCO2ase"/>
</dbReference>
<comment type="catalytic activity">
    <reaction evidence="8">
        <text>L-arginine + H(+) = agmatine + CO2</text>
        <dbReference type="Rhea" id="RHEA:17641"/>
        <dbReference type="ChEBI" id="CHEBI:15378"/>
        <dbReference type="ChEBI" id="CHEBI:16526"/>
        <dbReference type="ChEBI" id="CHEBI:32682"/>
        <dbReference type="ChEBI" id="CHEBI:58145"/>
        <dbReference type="EC" id="4.1.1.19"/>
    </reaction>
</comment>
<keyword evidence="6" id="KW-0456">Lyase</keyword>
<evidence type="ECO:0000256" key="2">
    <source>
        <dbReference type="ARBA" id="ARBA00008611"/>
    </source>
</evidence>
<evidence type="ECO:0000256" key="4">
    <source>
        <dbReference type="ARBA" id="ARBA00014727"/>
    </source>
</evidence>
<proteinExistence type="inferred from homology"/>
<dbReference type="InterPro" id="IPR016105">
    <property type="entry name" value="Pyr-dep_his/arg-deCO2ase_sand"/>
</dbReference>
<dbReference type="InterPro" id="IPR002724">
    <property type="entry name" value="Pyruvoyl-dep_arg_deCO2ase"/>
</dbReference>
<keyword evidence="7" id="KW-0670">Pyruvate</keyword>
<keyword evidence="10" id="KW-1185">Reference proteome</keyword>
<evidence type="ECO:0000256" key="8">
    <source>
        <dbReference type="ARBA" id="ARBA00049309"/>
    </source>
</evidence>
<evidence type="ECO:0000256" key="6">
    <source>
        <dbReference type="ARBA" id="ARBA00023239"/>
    </source>
</evidence>
<dbReference type="Gene3D" id="3.50.20.10">
    <property type="entry name" value="Pyruvoyl-Dependent Histidine Decarboxylase, subunit B"/>
    <property type="match status" value="1"/>
</dbReference>
<comment type="similarity">
    <text evidence="2">Belongs to the pyruvoyl-dependent arginine decarboxylase family.</text>
</comment>
<sequence length="171" mass="17615">MIPPDTSPTRTDPAPLHITVRTAVGGGRTLLSAFDAALLEAGVANFNLIVLSSVIPPGTVLTRDTTTVAGTHGDRLYCVESVAYADHPGEVVSAGLGWVFDPVLGGLFVEHTGGSEASVDEQIRLSLADMAHSRGIDYGEVSTAIVTAHCTTTPVCALAIAAYSVAGWTTP</sequence>
<name>A0ABV5K8D3_9ACTN</name>
<keyword evidence="5" id="KW-0210">Decarboxylase</keyword>
<dbReference type="SFLD" id="SFLDS00055">
    <property type="entry name" value="Pyruvoyl-Dependent_Histidine/A"/>
    <property type="match status" value="1"/>
</dbReference>
<dbReference type="SUPFAM" id="SSF56271">
    <property type="entry name" value="Pyruvoyl-dependent histidine and arginine decarboxylases"/>
    <property type="match status" value="1"/>
</dbReference>
<dbReference type="RefSeq" id="WP_211351336.1">
    <property type="nucleotide sequence ID" value="NZ_JBHMDG010000010.1"/>
</dbReference>
<gene>
    <name evidence="9" type="ORF">ACFFRI_08130</name>
</gene>
<comment type="cofactor">
    <cofactor evidence="1">
        <name>pyruvate</name>
        <dbReference type="ChEBI" id="CHEBI:15361"/>
    </cofactor>
</comment>
<protein>
    <recommendedName>
        <fullName evidence="4">Pyruvoyl-dependent arginine decarboxylase AaxB</fullName>
        <ecNumber evidence="3">4.1.1.19</ecNumber>
    </recommendedName>
</protein>
<evidence type="ECO:0000313" key="10">
    <source>
        <dbReference type="Proteomes" id="UP001589750"/>
    </source>
</evidence>
<evidence type="ECO:0000313" key="9">
    <source>
        <dbReference type="EMBL" id="MFB9313009.1"/>
    </source>
</evidence>
<organism evidence="9 10">
    <name type="scientific">Nocardioides plantarum</name>
    <dbReference type="NCBI Taxonomy" id="29299"/>
    <lineage>
        <taxon>Bacteria</taxon>
        <taxon>Bacillati</taxon>
        <taxon>Actinomycetota</taxon>
        <taxon>Actinomycetes</taxon>
        <taxon>Propionibacteriales</taxon>
        <taxon>Nocardioidaceae</taxon>
        <taxon>Nocardioides</taxon>
    </lineage>
</organism>
<dbReference type="SFLD" id="SFLDG01170">
    <property type="entry name" value="Pyruvoyl-dependent_arginine_de"/>
    <property type="match status" value="1"/>
</dbReference>
<evidence type="ECO:0000256" key="7">
    <source>
        <dbReference type="ARBA" id="ARBA00023317"/>
    </source>
</evidence>
<accession>A0ABV5K8D3</accession>
<dbReference type="EMBL" id="JBHMDG010000010">
    <property type="protein sequence ID" value="MFB9313009.1"/>
    <property type="molecule type" value="Genomic_DNA"/>
</dbReference>
<dbReference type="EC" id="4.1.1.19" evidence="3"/>
<reference evidence="9 10" key="1">
    <citation type="submission" date="2024-09" db="EMBL/GenBank/DDBJ databases">
        <authorList>
            <person name="Sun Q."/>
            <person name="Mori K."/>
        </authorList>
    </citation>
    <scope>NUCLEOTIDE SEQUENCE [LARGE SCALE GENOMIC DNA]</scope>
    <source>
        <strain evidence="9 10">JCM 9626</strain>
    </source>
</reference>
<evidence type="ECO:0000256" key="3">
    <source>
        <dbReference type="ARBA" id="ARBA00012426"/>
    </source>
</evidence>
<dbReference type="PANTHER" id="PTHR40438">
    <property type="entry name" value="PYRUVOYL-DEPENDENT ARGININE DECARBOXYLASE"/>
    <property type="match status" value="1"/>
</dbReference>
<evidence type="ECO:0000256" key="5">
    <source>
        <dbReference type="ARBA" id="ARBA00022793"/>
    </source>
</evidence>
<dbReference type="Pfam" id="PF01862">
    <property type="entry name" value="PvlArgDC"/>
    <property type="match status" value="1"/>
</dbReference>